<reference evidence="3" key="1">
    <citation type="journal article" date="2019" name="Int. J. Syst. Evol. Microbiol.">
        <title>The Global Catalogue of Microorganisms (GCM) 10K type strain sequencing project: providing services to taxonomists for standard genome sequencing and annotation.</title>
        <authorList>
            <consortium name="The Broad Institute Genomics Platform"/>
            <consortium name="The Broad Institute Genome Sequencing Center for Infectious Disease"/>
            <person name="Wu L."/>
            <person name="Ma J."/>
        </authorList>
    </citation>
    <scope>NUCLEOTIDE SEQUENCE [LARGE SCALE GENOMIC DNA]</scope>
    <source>
        <strain evidence="3">CCUG 53270</strain>
    </source>
</reference>
<dbReference type="EMBL" id="JBHTLU010000015">
    <property type="protein sequence ID" value="MFD1221229.1"/>
    <property type="molecule type" value="Genomic_DNA"/>
</dbReference>
<sequence length="74" mass="8750">MRWSLFWTVTIAILFILGLEWRRVKTKPKKDRLMFLSLLLIGWLLSMLDLPHTPGPSTFLKFVFSPFKGILEEQ</sequence>
<evidence type="ECO:0000256" key="1">
    <source>
        <dbReference type="SAM" id="Phobius"/>
    </source>
</evidence>
<dbReference type="Proteomes" id="UP001597180">
    <property type="component" value="Unassembled WGS sequence"/>
</dbReference>
<feature type="transmembrane region" description="Helical" evidence="1">
    <location>
        <begin position="6"/>
        <end position="21"/>
    </location>
</feature>
<dbReference type="RefSeq" id="WP_345589997.1">
    <property type="nucleotide sequence ID" value="NZ_BAABJG010000021.1"/>
</dbReference>
<accession>A0ABW3ULQ7</accession>
<keyword evidence="3" id="KW-1185">Reference proteome</keyword>
<comment type="caution">
    <text evidence="2">The sequence shown here is derived from an EMBL/GenBank/DDBJ whole genome shotgun (WGS) entry which is preliminary data.</text>
</comment>
<evidence type="ECO:0000313" key="3">
    <source>
        <dbReference type="Proteomes" id="UP001597180"/>
    </source>
</evidence>
<protein>
    <submittedName>
        <fullName evidence="2">Uncharacterized protein</fullName>
    </submittedName>
</protein>
<gene>
    <name evidence="2" type="ORF">ACFQ4B_13980</name>
</gene>
<organism evidence="2 3">
    <name type="scientific">Paenibacillus vulneris</name>
    <dbReference type="NCBI Taxonomy" id="1133364"/>
    <lineage>
        <taxon>Bacteria</taxon>
        <taxon>Bacillati</taxon>
        <taxon>Bacillota</taxon>
        <taxon>Bacilli</taxon>
        <taxon>Bacillales</taxon>
        <taxon>Paenibacillaceae</taxon>
        <taxon>Paenibacillus</taxon>
    </lineage>
</organism>
<evidence type="ECO:0000313" key="2">
    <source>
        <dbReference type="EMBL" id="MFD1221229.1"/>
    </source>
</evidence>
<feature type="transmembrane region" description="Helical" evidence="1">
    <location>
        <begin position="33"/>
        <end position="50"/>
    </location>
</feature>
<keyword evidence="1" id="KW-0812">Transmembrane</keyword>
<name>A0ABW3ULQ7_9BACL</name>
<proteinExistence type="predicted"/>
<keyword evidence="1" id="KW-1133">Transmembrane helix</keyword>
<keyword evidence="1" id="KW-0472">Membrane</keyword>